<feature type="region of interest" description="Disordered" evidence="1">
    <location>
        <begin position="1"/>
        <end position="87"/>
    </location>
</feature>
<accession>X0T1I1</accession>
<proteinExistence type="predicted"/>
<evidence type="ECO:0000256" key="1">
    <source>
        <dbReference type="SAM" id="MobiDB-lite"/>
    </source>
</evidence>
<dbReference type="AlphaFoldDB" id="X0T1I1"/>
<gene>
    <name evidence="2" type="ORF">S01H1_27070</name>
</gene>
<feature type="compositionally biased region" description="Basic and acidic residues" evidence="1">
    <location>
        <begin position="1"/>
        <end position="13"/>
    </location>
</feature>
<name>X0T1I1_9ZZZZ</name>
<evidence type="ECO:0000313" key="2">
    <source>
        <dbReference type="EMBL" id="GAF87333.1"/>
    </source>
</evidence>
<comment type="caution">
    <text evidence="2">The sequence shown here is derived from an EMBL/GenBank/DDBJ whole genome shotgun (WGS) entry which is preliminary data.</text>
</comment>
<reference evidence="2" key="1">
    <citation type="journal article" date="2014" name="Front. Microbiol.">
        <title>High frequency of phylogenetically diverse reductive dehalogenase-homologous genes in deep subseafloor sedimentary metagenomes.</title>
        <authorList>
            <person name="Kawai M."/>
            <person name="Futagami T."/>
            <person name="Toyoda A."/>
            <person name="Takaki Y."/>
            <person name="Nishi S."/>
            <person name="Hori S."/>
            <person name="Arai W."/>
            <person name="Tsubouchi T."/>
            <person name="Morono Y."/>
            <person name="Uchiyama I."/>
            <person name="Ito T."/>
            <person name="Fujiyama A."/>
            <person name="Inagaki F."/>
            <person name="Takami H."/>
        </authorList>
    </citation>
    <scope>NUCLEOTIDE SEQUENCE</scope>
    <source>
        <strain evidence="2">Expedition CK06-06</strain>
    </source>
</reference>
<feature type="compositionally biased region" description="Basic and acidic residues" evidence="1">
    <location>
        <begin position="33"/>
        <end position="42"/>
    </location>
</feature>
<dbReference type="EMBL" id="BARS01016448">
    <property type="protein sequence ID" value="GAF87333.1"/>
    <property type="molecule type" value="Genomic_DNA"/>
</dbReference>
<feature type="compositionally biased region" description="Basic and acidic residues" evidence="1">
    <location>
        <begin position="63"/>
        <end position="87"/>
    </location>
</feature>
<protein>
    <submittedName>
        <fullName evidence="2">Uncharacterized protein</fullName>
    </submittedName>
</protein>
<sequence>MRQDPQVKPDPRDPQVSLEQQVKPASLEPPGLARREPPDRAEQQATPESLVRRAQRALQGRPGSREKLESPEPADRPEKQDQRERQD</sequence>
<organism evidence="2">
    <name type="scientific">marine sediment metagenome</name>
    <dbReference type="NCBI Taxonomy" id="412755"/>
    <lineage>
        <taxon>unclassified sequences</taxon>
        <taxon>metagenomes</taxon>
        <taxon>ecological metagenomes</taxon>
    </lineage>
</organism>